<gene>
    <name evidence="2" type="ORF">QP235_08115</name>
</gene>
<organism evidence="2 3">
    <name type="scientific">Lactobacillus crispatus</name>
    <dbReference type="NCBI Taxonomy" id="47770"/>
    <lineage>
        <taxon>Bacteria</taxon>
        <taxon>Bacillati</taxon>
        <taxon>Bacillota</taxon>
        <taxon>Bacilli</taxon>
        <taxon>Lactobacillales</taxon>
        <taxon>Lactobacillaceae</taxon>
        <taxon>Lactobacillus</taxon>
    </lineage>
</organism>
<evidence type="ECO:0000259" key="1">
    <source>
        <dbReference type="Pfam" id="PF02486"/>
    </source>
</evidence>
<accession>A0AAW6XD23</accession>
<sequence>MNQNIKNYSLTPYVTTPPEVYFLHHSISNYCTVSIDRITISGKFHAEQYRTKLKENHWRESSRQLDGHPKSFELDRVDKNGEITTIANILRNPNFKPNSWRIDTSNHIRTPQEKQCISNVIALFDKPHVTRLDIAVDFINWEHAGMRQKMLKPNTAVTIEYGKAGNIETIYCGKRKSNLQYRYYDKKLERKQKKKKSINNISNWERLELQLRSSKYASNWQKQAMRMLDYFKRPNLTTIAETNPKSYLMLAGIVEHPEIFKLLTKRTKAKYRKMIKDNQGFDTTLADRARKELTTSIDRINQEISVFFEGCKQTKKIKYHKDTRPDKNN</sequence>
<dbReference type="EMBL" id="JASOGN010000033">
    <property type="protein sequence ID" value="MDK6503144.1"/>
    <property type="molecule type" value="Genomic_DNA"/>
</dbReference>
<dbReference type="GO" id="GO:0003743">
    <property type="term" value="F:translation initiation factor activity"/>
    <property type="evidence" value="ECO:0007669"/>
    <property type="project" value="UniProtKB-KW"/>
</dbReference>
<dbReference type="Pfam" id="PF02486">
    <property type="entry name" value="Rep_trans"/>
    <property type="match status" value="1"/>
</dbReference>
<dbReference type="Proteomes" id="UP001230300">
    <property type="component" value="Unassembled WGS sequence"/>
</dbReference>
<keyword evidence="2" id="KW-0648">Protein biosynthesis</keyword>
<protein>
    <submittedName>
        <fullName evidence="2">Replication initiation factor domain-containing protein</fullName>
    </submittedName>
</protein>
<dbReference type="AlphaFoldDB" id="A0AAW6XD23"/>
<evidence type="ECO:0000313" key="2">
    <source>
        <dbReference type="EMBL" id="MDK6503144.1"/>
    </source>
</evidence>
<proteinExistence type="predicted"/>
<dbReference type="InterPro" id="IPR003491">
    <property type="entry name" value="REP-like_C"/>
</dbReference>
<feature type="domain" description="Replication initiation protein-like C-terminal" evidence="1">
    <location>
        <begin position="146"/>
        <end position="221"/>
    </location>
</feature>
<keyword evidence="2" id="KW-0396">Initiation factor</keyword>
<evidence type="ECO:0000313" key="3">
    <source>
        <dbReference type="Proteomes" id="UP001230300"/>
    </source>
</evidence>
<dbReference type="RefSeq" id="WP_180947803.1">
    <property type="nucleotide sequence ID" value="NZ_JASOGN010000033.1"/>
</dbReference>
<reference evidence="2" key="1">
    <citation type="submission" date="2023-05" db="EMBL/GenBank/DDBJ databases">
        <title>Cataloging the Phylogenetic Diversity of Human Bladder Bacteria.</title>
        <authorList>
            <person name="Du J."/>
        </authorList>
    </citation>
    <scope>NUCLEOTIDE SEQUENCE</scope>
    <source>
        <strain evidence="2">UMB9226</strain>
    </source>
</reference>
<comment type="caution">
    <text evidence="2">The sequence shown here is derived from an EMBL/GenBank/DDBJ whole genome shotgun (WGS) entry which is preliminary data.</text>
</comment>
<name>A0AAW6XD23_9LACO</name>